<keyword evidence="3" id="KW-1185">Reference proteome</keyword>
<protein>
    <submittedName>
        <fullName evidence="2">Uncharacterized protein</fullName>
    </submittedName>
</protein>
<feature type="chain" id="PRO_5007580799" evidence="1">
    <location>
        <begin position="19"/>
        <end position="233"/>
    </location>
</feature>
<dbReference type="GeneID" id="63718063"/>
<comment type="caution">
    <text evidence="2">The sequence shown here is derived from an EMBL/GenBank/DDBJ whole genome shotgun (WGS) entry which is preliminary data.</text>
</comment>
<dbReference type="Proteomes" id="UP000076580">
    <property type="component" value="Chromosome 02"/>
</dbReference>
<dbReference type="InParanoid" id="A0A151GMT5"/>
<evidence type="ECO:0000313" key="3">
    <source>
        <dbReference type="Proteomes" id="UP000076580"/>
    </source>
</evidence>
<dbReference type="RefSeq" id="XP_040657758.1">
    <property type="nucleotide sequence ID" value="XM_040802725.1"/>
</dbReference>
<dbReference type="EMBL" id="LAYC01000002">
    <property type="protein sequence ID" value="KYK58406.1"/>
    <property type="molecule type" value="Genomic_DNA"/>
</dbReference>
<gene>
    <name evidence="2" type="ORF">DCS_05420</name>
</gene>
<sequence length="233" mass="26023">MLSFRTLLTTVLAVSVVAQQKLELNKASLEEAMKYASETMAMQDAKFTLIVQGGAVNVILGDRPTTADMDFIATDYKPDDPNSYKDGTLQKLKRAWLLAAADVANSPHPIPRDWVDSSISALFFGNAELFQKFKSQAILQNEVLSTAGMDTDGTGIKYIAAPWEWQIVRKLGVPKRKEYDHSDAAFCLRQWLKMNNKESVHFDDLAGMFQSWHIPVPKNLAEMCMTVMMLGLA</sequence>
<dbReference type="AlphaFoldDB" id="A0A151GMT5"/>
<feature type="signal peptide" evidence="1">
    <location>
        <begin position="1"/>
        <end position="18"/>
    </location>
</feature>
<proteinExistence type="predicted"/>
<reference evidence="2 3" key="1">
    <citation type="journal article" date="2016" name="Sci. Rep.">
        <title>Insights into Adaptations to a Near-Obligate Nematode Endoparasitic Lifestyle from the Finished Genome of Drechmeria coniospora.</title>
        <authorList>
            <person name="Zhang L."/>
            <person name="Zhou Z."/>
            <person name="Guo Q."/>
            <person name="Fokkens L."/>
            <person name="Miskei M."/>
            <person name="Pocsi I."/>
            <person name="Zhang W."/>
            <person name="Chen M."/>
            <person name="Wang L."/>
            <person name="Sun Y."/>
            <person name="Donzelli B.G."/>
            <person name="Gibson D.M."/>
            <person name="Nelson D.R."/>
            <person name="Luo J.G."/>
            <person name="Rep M."/>
            <person name="Liu H."/>
            <person name="Yang S."/>
            <person name="Wang J."/>
            <person name="Krasnoff S.B."/>
            <person name="Xu Y."/>
            <person name="Molnar I."/>
            <person name="Lin M."/>
        </authorList>
    </citation>
    <scope>NUCLEOTIDE SEQUENCE [LARGE SCALE GENOMIC DNA]</scope>
    <source>
        <strain evidence="2 3">ARSEF 6962</strain>
    </source>
</reference>
<dbReference type="STRING" id="98403.A0A151GMT5"/>
<evidence type="ECO:0000256" key="1">
    <source>
        <dbReference type="SAM" id="SignalP"/>
    </source>
</evidence>
<keyword evidence="1" id="KW-0732">Signal</keyword>
<evidence type="ECO:0000313" key="2">
    <source>
        <dbReference type="EMBL" id="KYK58406.1"/>
    </source>
</evidence>
<name>A0A151GMT5_DRECN</name>
<accession>A0A151GMT5</accession>
<organism evidence="2 3">
    <name type="scientific">Drechmeria coniospora</name>
    <name type="common">Nematophagous fungus</name>
    <name type="synonym">Meria coniospora</name>
    <dbReference type="NCBI Taxonomy" id="98403"/>
    <lineage>
        <taxon>Eukaryota</taxon>
        <taxon>Fungi</taxon>
        <taxon>Dikarya</taxon>
        <taxon>Ascomycota</taxon>
        <taxon>Pezizomycotina</taxon>
        <taxon>Sordariomycetes</taxon>
        <taxon>Hypocreomycetidae</taxon>
        <taxon>Hypocreales</taxon>
        <taxon>Ophiocordycipitaceae</taxon>
        <taxon>Drechmeria</taxon>
    </lineage>
</organism>